<proteinExistence type="predicted"/>
<dbReference type="GeneID" id="85442266"/>
<dbReference type="EMBL" id="JAHLJV010000037">
    <property type="protein sequence ID" value="KAK1589633.1"/>
    <property type="molecule type" value="Genomic_DNA"/>
</dbReference>
<dbReference type="Proteomes" id="UP001230504">
    <property type="component" value="Unassembled WGS sequence"/>
</dbReference>
<feature type="region of interest" description="Disordered" evidence="1">
    <location>
        <begin position="62"/>
        <end position="83"/>
    </location>
</feature>
<feature type="non-terminal residue" evidence="2">
    <location>
        <position position="151"/>
    </location>
</feature>
<dbReference type="RefSeq" id="XP_060413174.1">
    <property type="nucleotide sequence ID" value="XM_060558026.1"/>
</dbReference>
<protein>
    <submittedName>
        <fullName evidence="2">Uncharacterized protein</fullName>
    </submittedName>
</protein>
<organism evidence="2 3">
    <name type="scientific">Colletotrichum navitas</name>
    <dbReference type="NCBI Taxonomy" id="681940"/>
    <lineage>
        <taxon>Eukaryota</taxon>
        <taxon>Fungi</taxon>
        <taxon>Dikarya</taxon>
        <taxon>Ascomycota</taxon>
        <taxon>Pezizomycotina</taxon>
        <taxon>Sordariomycetes</taxon>
        <taxon>Hypocreomycetidae</taxon>
        <taxon>Glomerellales</taxon>
        <taxon>Glomerellaceae</taxon>
        <taxon>Colletotrichum</taxon>
        <taxon>Colletotrichum graminicola species complex</taxon>
    </lineage>
</organism>
<gene>
    <name evidence="2" type="ORF">LY79DRAFT_556551</name>
</gene>
<keyword evidence="3" id="KW-1185">Reference proteome</keyword>
<comment type="caution">
    <text evidence="2">The sequence shown here is derived from an EMBL/GenBank/DDBJ whole genome shotgun (WGS) entry which is preliminary data.</text>
</comment>
<feature type="region of interest" description="Disordered" evidence="1">
    <location>
        <begin position="131"/>
        <end position="151"/>
    </location>
</feature>
<reference evidence="2" key="1">
    <citation type="submission" date="2021-06" db="EMBL/GenBank/DDBJ databases">
        <title>Comparative genomics, transcriptomics and evolutionary studies reveal genomic signatures of adaptation to plant cell wall in hemibiotrophic fungi.</title>
        <authorList>
            <consortium name="DOE Joint Genome Institute"/>
            <person name="Baroncelli R."/>
            <person name="Diaz J.F."/>
            <person name="Benocci T."/>
            <person name="Peng M."/>
            <person name="Battaglia E."/>
            <person name="Haridas S."/>
            <person name="Andreopoulos W."/>
            <person name="Labutti K."/>
            <person name="Pangilinan J."/>
            <person name="Floch G.L."/>
            <person name="Makela M.R."/>
            <person name="Henrissat B."/>
            <person name="Grigoriev I.V."/>
            <person name="Crouch J.A."/>
            <person name="De Vries R.P."/>
            <person name="Sukno S.A."/>
            <person name="Thon M.R."/>
        </authorList>
    </citation>
    <scope>NUCLEOTIDE SEQUENCE</scope>
    <source>
        <strain evidence="2">CBS 125086</strain>
    </source>
</reference>
<evidence type="ECO:0000256" key="1">
    <source>
        <dbReference type="SAM" id="MobiDB-lite"/>
    </source>
</evidence>
<evidence type="ECO:0000313" key="2">
    <source>
        <dbReference type="EMBL" id="KAK1589633.1"/>
    </source>
</evidence>
<sequence length="151" mass="16550">MVAGEQGCSSNRDHGRSPPSALHLGCGRVSSLLIISQSLNPKLLRRTRHWLIQVGDWGGAGNQEVAPGAGEPANDGISFAKGPNNARVDQTFNDRARLRASCPVLTALRWSSLVSTKRSYWPYAKEIEDARAGSSPRDRDGRHTRDFLSYH</sequence>
<feature type="region of interest" description="Disordered" evidence="1">
    <location>
        <begin position="1"/>
        <end position="20"/>
    </location>
</feature>
<evidence type="ECO:0000313" key="3">
    <source>
        <dbReference type="Proteomes" id="UP001230504"/>
    </source>
</evidence>
<dbReference type="AlphaFoldDB" id="A0AAD8PWY8"/>
<accession>A0AAD8PWY8</accession>
<name>A0AAD8PWY8_9PEZI</name>